<proteinExistence type="predicted"/>
<dbReference type="Gene3D" id="3.40.50.300">
    <property type="entry name" value="P-loop containing nucleotide triphosphate hydrolases"/>
    <property type="match status" value="1"/>
</dbReference>
<dbReference type="GO" id="GO:0004798">
    <property type="term" value="F:dTMP kinase activity"/>
    <property type="evidence" value="ECO:0007669"/>
    <property type="project" value="UniProtKB-EC"/>
</dbReference>
<comment type="caution">
    <text evidence="1">The sequence shown here is derived from an EMBL/GenBank/DDBJ whole genome shotgun (WGS) entry which is preliminary data.</text>
</comment>
<dbReference type="PATRIC" id="fig|29536.5.peg.1790"/>
<evidence type="ECO:0000313" key="1">
    <source>
        <dbReference type="EMBL" id="OAZ04016.1"/>
    </source>
</evidence>
<keyword evidence="1" id="KW-0808">Transferase</keyword>
<dbReference type="OrthoDB" id="2088152at2"/>
<accession>A0A199XRY5</accession>
<gene>
    <name evidence="1" type="primary">tmk</name>
    <name evidence="1" type="ORF">FLB_17060</name>
</gene>
<sequence length="792" mass="92990">MKTILNLAGYDLSSKKTTGYEHSILLSYIANRDGSPRWIWNSDNNEPLFLKFYNVGSKSSWLFAKLIQLIFVLKLQGLLFKQKRWFYTVDKNPLFDLKSDWALFTGTVGPNNKAILYANKTFYKIACTENAIQLIKNEYRILKEVQRVSRGFTTPFIRKVNNNIIQLSDISENGKRVTKITDTHLQVLQEMAMLRKQTIEVKNWIWFQELKTDFLKIEDARIPKNLVRKIEFLSNSVTKQPVTLGFSQGDFTPWNQYQQDATIALYDWELARPDRPFAFDYFHFVIQQGVMVDRKKWPMIYKDLKEQCIDSKGNCLFNHDLNTFKNQLKWYLITNCMHYLKVYAEQSEWHTQIEWLLTVWNEALNVFFEEEKSPRELVIMDVFDSIQNRDYGALKFPNYAPEKLSEASDIDLVIEKKEAKKLLQFLKNHHLVNRVSVEKKSFMYALQAVLTDGSILAIDLLWQLKVRNLEIMNAQEVYKNNPISPFGVRHAPTIVSARFTALFYLLNNAKVPSRYFHYLPLLEKSQNALDLHITSCINENGNEQSRLQQFIEKNPKNQSFYYLKNMAFYVLDTLKSFTNNSGYIITFSGVDGAGKSTVIEKIAHRIQKQLRKPVVILRHRPSILPILSVWTKGKEKAQLDAISTLPRQGKNNNPISSLIRFSYYYLDYIIGQFVIYFKYIIRGYVVVYDRYYFDFINDSKRSNIVLPKKLTTFGYRFLMQPDYNFFLFADATVILKRKQELNKNTIEELTTDYKQLFDRLQNRGKSNVYQSINNVDLDVTLSKVFQTITMAH</sequence>
<dbReference type="Proteomes" id="UP000093807">
    <property type="component" value="Unassembled WGS sequence"/>
</dbReference>
<keyword evidence="2" id="KW-1185">Reference proteome</keyword>
<dbReference type="RefSeq" id="WP_064715506.1">
    <property type="nucleotide sequence ID" value="NZ_JMTM01000046.1"/>
</dbReference>
<name>A0A199XRY5_9FLAO</name>
<dbReference type="EMBL" id="JMTM01000046">
    <property type="protein sequence ID" value="OAZ04016.1"/>
    <property type="molecule type" value="Genomic_DNA"/>
</dbReference>
<organism evidence="1 2">
    <name type="scientific">Flavobacterium succinicans</name>
    <dbReference type="NCBI Taxonomy" id="29536"/>
    <lineage>
        <taxon>Bacteria</taxon>
        <taxon>Pseudomonadati</taxon>
        <taxon>Bacteroidota</taxon>
        <taxon>Flavobacteriia</taxon>
        <taxon>Flavobacteriales</taxon>
        <taxon>Flavobacteriaceae</taxon>
        <taxon>Flavobacterium</taxon>
    </lineage>
</organism>
<protein>
    <submittedName>
        <fullName evidence="1">Thymidylate kinase</fullName>
        <ecNumber evidence="1">2.7.4.9</ecNumber>
    </submittedName>
</protein>
<dbReference type="AlphaFoldDB" id="A0A199XRY5"/>
<evidence type="ECO:0000313" key="2">
    <source>
        <dbReference type="Proteomes" id="UP000093807"/>
    </source>
</evidence>
<dbReference type="InterPro" id="IPR027417">
    <property type="entry name" value="P-loop_NTPase"/>
</dbReference>
<dbReference type="SUPFAM" id="SSF52540">
    <property type="entry name" value="P-loop containing nucleoside triphosphate hydrolases"/>
    <property type="match status" value="1"/>
</dbReference>
<keyword evidence="1" id="KW-0418">Kinase</keyword>
<dbReference type="EC" id="2.7.4.9" evidence="1"/>
<reference evidence="1 2" key="1">
    <citation type="submission" date="2016-06" db="EMBL/GenBank/DDBJ databases">
        <title>Draft genome sequence of Flavobacterium succinicans strain DD5b.</title>
        <authorList>
            <person name="Poehlein A."/>
            <person name="Daniel R."/>
            <person name="Simeonova D.D."/>
        </authorList>
    </citation>
    <scope>NUCLEOTIDE SEQUENCE [LARGE SCALE GENOMIC DNA]</scope>
    <source>
        <strain evidence="1 2">DD5b</strain>
    </source>
</reference>